<evidence type="ECO:0000313" key="3">
    <source>
        <dbReference type="Proteomes" id="UP000199559"/>
    </source>
</evidence>
<keyword evidence="1" id="KW-1133">Transmembrane helix</keyword>
<dbReference type="STRING" id="1144750.SAMN05443431_101490"/>
<accession>A0A1I3JP11</accession>
<feature type="transmembrane region" description="Helical" evidence="1">
    <location>
        <begin position="293"/>
        <end position="317"/>
    </location>
</feature>
<sequence length="463" mass="53443">MSCKNVLSLLYTLLVIFSLLLITIIANHLYASTIDGHFNGFFKTAIQSLKLNYYVITGRWAQGLTFDYRLQTNTVISTTLNSMFLVFSMYYLLKQLFKKQAIIVTAVCYFSFFYSAHNLYQVTHLLNTALSYTFGLSLIFLFFGIYIKHPKPKFKTMIISVLLLFVSTGLVEHLFVIVLLILGYLVFEDVIYSIKIKKFKFNIYTIIYLVVTLAGSLLVVFSPGSIRRRERTSKRLETSEYSGNFDFTKYFEALNRELIDQLNISSLLFFVVILVVVFMLIKKQGVFSSKLNLKIRFSLLLLFSIALVVTPITVGFIASNGKVGMPKAYNLTVILFLFFLVVLAYTLNVIFKIKFNKTIVNVIQIYYSEFLHTLVFQTNNLFLKKKFKTLTITVDQEVLKIKLDAVLNSKQMFYTQNSNYVAIVIPRGSKKMEVKELPNSRLNLLNENIKDKITYKFNYGNLM</sequence>
<reference evidence="3" key="1">
    <citation type="submission" date="2016-10" db="EMBL/GenBank/DDBJ databases">
        <authorList>
            <person name="Varghese N."/>
            <person name="Submissions S."/>
        </authorList>
    </citation>
    <scope>NUCLEOTIDE SEQUENCE [LARGE SCALE GENOMIC DNA]</scope>
    <source>
        <strain evidence="3">DSM 28881</strain>
    </source>
</reference>
<feature type="transmembrane region" description="Helical" evidence="1">
    <location>
        <begin position="129"/>
        <end position="147"/>
    </location>
</feature>
<dbReference type="Proteomes" id="UP000199559">
    <property type="component" value="Unassembled WGS sequence"/>
</dbReference>
<dbReference type="EMBL" id="FORM01000001">
    <property type="protein sequence ID" value="SFI62009.1"/>
    <property type="molecule type" value="Genomic_DNA"/>
</dbReference>
<proteinExistence type="predicted"/>
<feature type="transmembrane region" description="Helical" evidence="1">
    <location>
        <begin position="206"/>
        <end position="226"/>
    </location>
</feature>
<keyword evidence="3" id="KW-1185">Reference proteome</keyword>
<dbReference type="Pfam" id="PF19528">
    <property type="entry name" value="DUF6056"/>
    <property type="match status" value="1"/>
</dbReference>
<keyword evidence="1" id="KW-0472">Membrane</keyword>
<keyword evidence="1" id="KW-0812">Transmembrane</keyword>
<evidence type="ECO:0000256" key="1">
    <source>
        <dbReference type="SAM" id="Phobius"/>
    </source>
</evidence>
<dbReference type="RefSeq" id="WP_090837167.1">
    <property type="nucleotide sequence ID" value="NZ_FORM01000001.1"/>
</dbReference>
<dbReference type="AlphaFoldDB" id="A0A1I3JP11"/>
<feature type="transmembrane region" description="Helical" evidence="1">
    <location>
        <begin position="7"/>
        <end position="30"/>
    </location>
</feature>
<feature type="transmembrane region" description="Helical" evidence="1">
    <location>
        <begin position="329"/>
        <end position="351"/>
    </location>
</feature>
<organism evidence="2 3">
    <name type="scientific">Olleya namhaensis</name>
    <dbReference type="NCBI Taxonomy" id="1144750"/>
    <lineage>
        <taxon>Bacteria</taxon>
        <taxon>Pseudomonadati</taxon>
        <taxon>Bacteroidota</taxon>
        <taxon>Flavobacteriia</taxon>
        <taxon>Flavobacteriales</taxon>
        <taxon>Flavobacteriaceae</taxon>
    </lineage>
</organism>
<feature type="transmembrane region" description="Helical" evidence="1">
    <location>
        <begin position="74"/>
        <end position="93"/>
    </location>
</feature>
<evidence type="ECO:0000313" key="2">
    <source>
        <dbReference type="EMBL" id="SFI62009.1"/>
    </source>
</evidence>
<feature type="transmembrane region" description="Helical" evidence="1">
    <location>
        <begin position="159"/>
        <end position="186"/>
    </location>
</feature>
<gene>
    <name evidence="2" type="ORF">SAMN05443431_101490</name>
</gene>
<feature type="transmembrane region" description="Helical" evidence="1">
    <location>
        <begin position="262"/>
        <end position="281"/>
    </location>
</feature>
<protein>
    <recommendedName>
        <fullName evidence="4">Glucosyl transferase GtrII</fullName>
    </recommendedName>
</protein>
<name>A0A1I3JP11_9FLAO</name>
<evidence type="ECO:0008006" key="4">
    <source>
        <dbReference type="Google" id="ProtNLM"/>
    </source>
</evidence>
<dbReference type="InterPro" id="IPR045691">
    <property type="entry name" value="DUF6056"/>
</dbReference>